<comment type="similarity">
    <text evidence="2 6">Belongs to the drug/metabolite transporter (DMT) superfamily. Plant drug/metabolite exporter (P-DME) (TC 2.A.7.4) family.</text>
</comment>
<keyword evidence="4 6" id="KW-1133">Transmembrane helix</keyword>
<keyword evidence="5 6" id="KW-0472">Membrane</keyword>
<feature type="compositionally biased region" description="Polar residues" evidence="7">
    <location>
        <begin position="320"/>
        <end position="330"/>
    </location>
</feature>
<organism evidence="9 10">
    <name type="scientific">Coffea arabica</name>
    <name type="common">Arabian coffee</name>
    <dbReference type="NCBI Taxonomy" id="13443"/>
    <lineage>
        <taxon>Eukaryota</taxon>
        <taxon>Viridiplantae</taxon>
        <taxon>Streptophyta</taxon>
        <taxon>Embryophyta</taxon>
        <taxon>Tracheophyta</taxon>
        <taxon>Spermatophyta</taxon>
        <taxon>Magnoliopsida</taxon>
        <taxon>eudicotyledons</taxon>
        <taxon>Gunneridae</taxon>
        <taxon>Pentapetalae</taxon>
        <taxon>asterids</taxon>
        <taxon>lamiids</taxon>
        <taxon>Gentianales</taxon>
        <taxon>Rubiaceae</taxon>
        <taxon>Ixoroideae</taxon>
        <taxon>Gardenieae complex</taxon>
        <taxon>Bertiereae - Coffeeae clade</taxon>
        <taxon>Coffeeae</taxon>
        <taxon>Coffea</taxon>
    </lineage>
</organism>
<dbReference type="AlphaFoldDB" id="A0A6P6TLY8"/>
<feature type="transmembrane region" description="Helical" evidence="6">
    <location>
        <begin position="75"/>
        <end position="93"/>
    </location>
</feature>
<dbReference type="GO" id="GO:0016020">
    <property type="term" value="C:membrane"/>
    <property type="evidence" value="ECO:0007669"/>
    <property type="project" value="UniProtKB-SubCell"/>
</dbReference>
<evidence type="ECO:0000313" key="10">
    <source>
        <dbReference type="RefSeq" id="XP_027079518.1"/>
    </source>
</evidence>
<feature type="transmembrane region" description="Helical" evidence="6">
    <location>
        <begin position="290"/>
        <end position="309"/>
    </location>
</feature>
<feature type="domain" description="EamA" evidence="8">
    <location>
        <begin position="14"/>
        <end position="151"/>
    </location>
</feature>
<evidence type="ECO:0000256" key="5">
    <source>
        <dbReference type="ARBA" id="ARBA00023136"/>
    </source>
</evidence>
<dbReference type="PANTHER" id="PTHR31218">
    <property type="entry name" value="WAT1-RELATED PROTEIN"/>
    <property type="match status" value="1"/>
</dbReference>
<feature type="transmembrane region" description="Helical" evidence="6">
    <location>
        <begin position="187"/>
        <end position="207"/>
    </location>
</feature>
<evidence type="ECO:0000256" key="3">
    <source>
        <dbReference type="ARBA" id="ARBA00022692"/>
    </source>
</evidence>
<dbReference type="GO" id="GO:0022857">
    <property type="term" value="F:transmembrane transporter activity"/>
    <property type="evidence" value="ECO:0007669"/>
    <property type="project" value="InterPro"/>
</dbReference>
<feature type="transmembrane region" description="Helical" evidence="6">
    <location>
        <begin position="264"/>
        <end position="284"/>
    </location>
</feature>
<evidence type="ECO:0000256" key="7">
    <source>
        <dbReference type="SAM" id="MobiDB-lite"/>
    </source>
</evidence>
<proteinExistence type="inferred from homology"/>
<dbReference type="InterPro" id="IPR030184">
    <property type="entry name" value="WAT1-related"/>
</dbReference>
<feature type="region of interest" description="Disordered" evidence="7">
    <location>
        <begin position="320"/>
        <end position="359"/>
    </location>
</feature>
<dbReference type="Pfam" id="PF00892">
    <property type="entry name" value="EamA"/>
    <property type="match status" value="1"/>
</dbReference>
<reference evidence="10" key="2">
    <citation type="submission" date="2025-08" db="UniProtKB">
        <authorList>
            <consortium name="RefSeq"/>
        </authorList>
    </citation>
    <scope>IDENTIFICATION</scope>
    <source>
        <tissue evidence="10">Leaves</tissue>
    </source>
</reference>
<dbReference type="InterPro" id="IPR000620">
    <property type="entry name" value="EamA_dom"/>
</dbReference>
<dbReference type="InterPro" id="IPR037185">
    <property type="entry name" value="EmrE-like"/>
</dbReference>
<feature type="compositionally biased region" description="Polar residues" evidence="7">
    <location>
        <begin position="346"/>
        <end position="359"/>
    </location>
</feature>
<keyword evidence="3 6" id="KW-0812">Transmembrane</keyword>
<dbReference type="RefSeq" id="XP_027079518.1">
    <property type="nucleotide sequence ID" value="XM_027223717.2"/>
</dbReference>
<feature type="transmembrane region" description="Helical" evidence="6">
    <location>
        <begin position="136"/>
        <end position="156"/>
    </location>
</feature>
<evidence type="ECO:0000256" key="2">
    <source>
        <dbReference type="ARBA" id="ARBA00007635"/>
    </source>
</evidence>
<accession>A0A6P6TLY8</accession>
<gene>
    <name evidence="10" type="primary">LOC113702487</name>
</gene>
<protein>
    <recommendedName>
        <fullName evidence="6">WAT1-related protein</fullName>
    </recommendedName>
</protein>
<reference evidence="9" key="1">
    <citation type="journal article" date="2025" name="Foods">
        <title>Unveiling the Microbial Signatures of Arabica Coffee Cherries: Insights into Ripeness Specific Diversity, Functional Traits, and Implications for Quality and Safety.</title>
        <authorList>
            <consortium name="RefSeq"/>
            <person name="Tenea G.N."/>
            <person name="Cifuentes V."/>
            <person name="Reyes P."/>
            <person name="Cevallos-Vallejos M."/>
        </authorList>
    </citation>
    <scope>NUCLEOTIDE SEQUENCE [LARGE SCALE GENOMIC DNA]</scope>
</reference>
<dbReference type="Proteomes" id="UP001652660">
    <property type="component" value="Chromosome 7e"/>
</dbReference>
<feature type="transmembrane region" description="Helical" evidence="6">
    <location>
        <begin position="43"/>
        <end position="63"/>
    </location>
</feature>
<evidence type="ECO:0000256" key="1">
    <source>
        <dbReference type="ARBA" id="ARBA00004141"/>
    </source>
</evidence>
<dbReference type="GeneID" id="113702487"/>
<evidence type="ECO:0000256" key="4">
    <source>
        <dbReference type="ARBA" id="ARBA00022989"/>
    </source>
</evidence>
<comment type="subcellular location">
    <subcellularLocation>
        <location evidence="1 6">Membrane</location>
        <topology evidence="1 6">Multi-pass membrane protein</topology>
    </subcellularLocation>
</comment>
<evidence type="ECO:0000313" key="9">
    <source>
        <dbReference type="Proteomes" id="UP001652660"/>
    </source>
</evidence>
<dbReference type="SUPFAM" id="SSF103481">
    <property type="entry name" value="Multidrug resistance efflux transporter EmrE"/>
    <property type="match status" value="2"/>
</dbReference>
<keyword evidence="9" id="KW-1185">Reference proteome</keyword>
<sequence length="359" mass="38987">MTQPNEKMEGYKPCLVAVLIQAFYAGMHMVSKAAINDGMKTCILVFYRQAIAAVFLAPITIFLEWKTAPPLTVTAFIKIFMLSLFGITLSWNLNNLALGYTSAPLAAAIGNTIPVITFFLAVLLRMESFNLKTIPGISKVAGIALCLGGAATIAFFHGPNLRLLVHHHLLNSDSLENPGHAPASTTWIKGVFLMFLAYILWSSWIVFQGDLLKSYPSKLISTTLQNCMSTIDSFVVAISLERDPNEWKLGWNVRLLSVAYCKGPLFLAIWTPLVLVFTICVSAVLFGEIISLGTVLGAVLLITGLYCALSGKSKEQSKVQGNCASTTNHTPKSDSARQDEIPVGRTTKQSSTENSCSSV</sequence>
<name>A0A6P6TLY8_COFAR</name>
<feature type="transmembrane region" description="Helical" evidence="6">
    <location>
        <begin position="105"/>
        <end position="124"/>
    </location>
</feature>
<feature type="compositionally biased region" description="Basic and acidic residues" evidence="7">
    <location>
        <begin position="331"/>
        <end position="342"/>
    </location>
</feature>
<evidence type="ECO:0000256" key="6">
    <source>
        <dbReference type="RuleBase" id="RU363077"/>
    </source>
</evidence>
<evidence type="ECO:0000259" key="8">
    <source>
        <dbReference type="Pfam" id="PF00892"/>
    </source>
</evidence>